<dbReference type="SUPFAM" id="SSF51316">
    <property type="entry name" value="Mss4-like"/>
    <property type="match status" value="1"/>
</dbReference>
<gene>
    <name evidence="6" type="ORF">BJX67DRAFT_75280</name>
</gene>
<evidence type="ECO:0000256" key="2">
    <source>
        <dbReference type="ARBA" id="ARBA00022723"/>
    </source>
</evidence>
<evidence type="ECO:0000256" key="4">
    <source>
        <dbReference type="ARBA" id="ARBA00023239"/>
    </source>
</evidence>
<evidence type="ECO:0000313" key="7">
    <source>
        <dbReference type="Proteomes" id="UP001610432"/>
    </source>
</evidence>
<keyword evidence="3" id="KW-0862">Zinc</keyword>
<organism evidence="6 7">
    <name type="scientific">Aspergillus lucknowensis</name>
    <dbReference type="NCBI Taxonomy" id="176173"/>
    <lineage>
        <taxon>Eukaryota</taxon>
        <taxon>Fungi</taxon>
        <taxon>Dikarya</taxon>
        <taxon>Ascomycota</taxon>
        <taxon>Pezizomycotina</taxon>
        <taxon>Eurotiomycetes</taxon>
        <taxon>Eurotiomycetidae</taxon>
        <taxon>Eurotiales</taxon>
        <taxon>Aspergillaceae</taxon>
        <taxon>Aspergillus</taxon>
        <taxon>Aspergillus subgen. Nidulantes</taxon>
    </lineage>
</organism>
<comment type="caution">
    <text evidence="6">The sequence shown here is derived from an EMBL/GenBank/DDBJ whole genome shotgun (WGS) entry which is preliminary data.</text>
</comment>
<keyword evidence="7" id="KW-1185">Reference proteome</keyword>
<name>A0ABR4LT02_9EURO</name>
<dbReference type="Gene3D" id="3.90.1590.10">
    <property type="entry name" value="glutathione-dependent formaldehyde- activating enzyme (gfa)"/>
    <property type="match status" value="1"/>
</dbReference>
<proteinExistence type="inferred from homology"/>
<keyword evidence="2" id="KW-0479">Metal-binding</keyword>
<feature type="domain" description="CENP-V/GFA" evidence="5">
    <location>
        <begin position="6"/>
        <end position="119"/>
    </location>
</feature>
<dbReference type="InterPro" id="IPR006913">
    <property type="entry name" value="CENP-V/GFA"/>
</dbReference>
<reference evidence="6 7" key="1">
    <citation type="submission" date="2024-07" db="EMBL/GenBank/DDBJ databases">
        <title>Section-level genome sequencing and comparative genomics of Aspergillus sections Usti and Cavernicolus.</title>
        <authorList>
            <consortium name="Lawrence Berkeley National Laboratory"/>
            <person name="Nybo J.L."/>
            <person name="Vesth T.C."/>
            <person name="Theobald S."/>
            <person name="Frisvad J.C."/>
            <person name="Larsen T.O."/>
            <person name="Kjaerboelling I."/>
            <person name="Rothschild-Mancinelli K."/>
            <person name="Lyhne E.K."/>
            <person name="Kogle M.E."/>
            <person name="Barry K."/>
            <person name="Clum A."/>
            <person name="Na H."/>
            <person name="Ledsgaard L."/>
            <person name="Lin J."/>
            <person name="Lipzen A."/>
            <person name="Kuo A."/>
            <person name="Riley R."/>
            <person name="Mondo S."/>
            <person name="Labutti K."/>
            <person name="Haridas S."/>
            <person name="Pangalinan J."/>
            <person name="Salamov A.A."/>
            <person name="Simmons B.A."/>
            <person name="Magnuson J.K."/>
            <person name="Chen J."/>
            <person name="Drula E."/>
            <person name="Henrissat B."/>
            <person name="Wiebenga A."/>
            <person name="Lubbers R.J."/>
            <person name="Gomes A.C."/>
            <person name="Macurrencykelacurrency M.R."/>
            <person name="Stajich J."/>
            <person name="Grigoriev I.V."/>
            <person name="Mortensen U.H."/>
            <person name="De Vries R.P."/>
            <person name="Baker S.E."/>
            <person name="Andersen M.R."/>
        </authorList>
    </citation>
    <scope>NUCLEOTIDE SEQUENCE [LARGE SCALE GENOMIC DNA]</scope>
    <source>
        <strain evidence="6 7">CBS 449.75</strain>
    </source>
</reference>
<evidence type="ECO:0000313" key="6">
    <source>
        <dbReference type="EMBL" id="KAL2867639.1"/>
    </source>
</evidence>
<dbReference type="RefSeq" id="XP_070886618.1">
    <property type="nucleotide sequence ID" value="XM_071035387.1"/>
</dbReference>
<dbReference type="InterPro" id="IPR011057">
    <property type="entry name" value="Mss4-like_sf"/>
</dbReference>
<keyword evidence="4" id="KW-0456">Lyase</keyword>
<dbReference type="GeneID" id="98150459"/>
<dbReference type="Proteomes" id="UP001610432">
    <property type="component" value="Unassembled WGS sequence"/>
</dbReference>
<evidence type="ECO:0000259" key="5">
    <source>
        <dbReference type="PROSITE" id="PS51891"/>
    </source>
</evidence>
<dbReference type="EMBL" id="JBFXLQ010000017">
    <property type="protein sequence ID" value="KAL2867639.1"/>
    <property type="molecule type" value="Genomic_DNA"/>
</dbReference>
<comment type="similarity">
    <text evidence="1">Belongs to the Gfa family.</text>
</comment>
<accession>A0ABR4LT02</accession>
<protein>
    <submittedName>
        <fullName evidence="6">Mss4-like protein</fullName>
    </submittedName>
</protein>
<dbReference type="PANTHER" id="PTHR33337">
    <property type="entry name" value="GFA DOMAIN-CONTAINING PROTEIN"/>
    <property type="match status" value="1"/>
</dbReference>
<sequence>MATKTLTGACLCGKITYALDLPASEPNPKLVLCHCTSCKRYTGSGFSTNIMIPKSALRWTSGTPKVFLDSSADSGNALPREICGDCGSHFTSGPSGSPTIALKWGTLDDEYRQGAELWGEIYCKRKDAWLESVGKGEVRMAGMS</sequence>
<evidence type="ECO:0000256" key="3">
    <source>
        <dbReference type="ARBA" id="ARBA00022833"/>
    </source>
</evidence>
<dbReference type="PANTHER" id="PTHR33337:SF36">
    <property type="entry name" value="DUF636 DOMAIN PROTEIN (AFU_ORTHOLOGUE AFUA_3G01340)"/>
    <property type="match status" value="1"/>
</dbReference>
<evidence type="ECO:0000256" key="1">
    <source>
        <dbReference type="ARBA" id="ARBA00005495"/>
    </source>
</evidence>
<dbReference type="PROSITE" id="PS51891">
    <property type="entry name" value="CENP_V_GFA"/>
    <property type="match status" value="1"/>
</dbReference>
<dbReference type="Pfam" id="PF04828">
    <property type="entry name" value="GFA"/>
    <property type="match status" value="1"/>
</dbReference>